<organism evidence="2 3">
    <name type="scientific">Tepidicaulis marinus</name>
    <dbReference type="NCBI Taxonomy" id="1333998"/>
    <lineage>
        <taxon>Bacteria</taxon>
        <taxon>Pseudomonadati</taxon>
        <taxon>Pseudomonadota</taxon>
        <taxon>Alphaproteobacteria</taxon>
        <taxon>Hyphomicrobiales</taxon>
        <taxon>Parvibaculaceae</taxon>
        <taxon>Tepidicaulis</taxon>
    </lineage>
</organism>
<keyword evidence="1" id="KW-0812">Transmembrane</keyword>
<gene>
    <name evidence="2" type="ORF">M2A_2641</name>
</gene>
<feature type="transmembrane region" description="Helical" evidence="1">
    <location>
        <begin position="37"/>
        <end position="58"/>
    </location>
</feature>
<protein>
    <submittedName>
        <fullName evidence="2">Serpin, putative</fullName>
    </submittedName>
</protein>
<keyword evidence="1" id="KW-1133">Transmembrane helix</keyword>
<dbReference type="STRING" id="1333998.M2A_2641"/>
<dbReference type="AlphaFoldDB" id="A0A081BDM4"/>
<dbReference type="Proteomes" id="UP000028702">
    <property type="component" value="Unassembled WGS sequence"/>
</dbReference>
<evidence type="ECO:0000256" key="1">
    <source>
        <dbReference type="SAM" id="Phobius"/>
    </source>
</evidence>
<keyword evidence="3" id="KW-1185">Reference proteome</keyword>
<proteinExistence type="predicted"/>
<sequence length="61" mass="6593">MAATDKVNSSEVFHPSDISYGIRMAYQGMKAWRVSDVVTALGYTAVGVYTVAMIANIATVY</sequence>
<accession>A0A081BDM4</accession>
<keyword evidence="1" id="KW-0472">Membrane</keyword>
<name>A0A081BDM4_9HYPH</name>
<reference evidence="2 3" key="1">
    <citation type="submission" date="2014-07" db="EMBL/GenBank/DDBJ databases">
        <title>Tepidicaulis marinum gen. nov., sp. nov., a novel marine bacterium denitrifying nitrate to nitrous oxide strictly under microaerobic conditions.</title>
        <authorList>
            <person name="Takeuchi M."/>
            <person name="Yamagishi T."/>
            <person name="Kamagata Y."/>
            <person name="Oshima K."/>
            <person name="Hattori M."/>
            <person name="Katayama T."/>
            <person name="Hanada S."/>
            <person name="Tamaki H."/>
            <person name="Marumo K."/>
            <person name="Maeda H."/>
            <person name="Nedachi M."/>
            <person name="Iwasaki W."/>
            <person name="Suwa Y."/>
            <person name="Sakata S."/>
        </authorList>
    </citation>
    <scope>NUCLEOTIDE SEQUENCE [LARGE SCALE GENOMIC DNA]</scope>
    <source>
        <strain evidence="2 3">MA2</strain>
    </source>
</reference>
<comment type="caution">
    <text evidence="2">The sequence shown here is derived from an EMBL/GenBank/DDBJ whole genome shotgun (WGS) entry which is preliminary data.</text>
</comment>
<evidence type="ECO:0000313" key="2">
    <source>
        <dbReference type="EMBL" id="GAK46142.1"/>
    </source>
</evidence>
<dbReference type="EMBL" id="BBIO01000015">
    <property type="protein sequence ID" value="GAK46142.1"/>
    <property type="molecule type" value="Genomic_DNA"/>
</dbReference>
<dbReference type="RefSeq" id="WP_045448422.1">
    <property type="nucleotide sequence ID" value="NZ_BBIO01000015.1"/>
</dbReference>
<evidence type="ECO:0000313" key="3">
    <source>
        <dbReference type="Proteomes" id="UP000028702"/>
    </source>
</evidence>